<dbReference type="InterPro" id="IPR054505">
    <property type="entry name" value="Myb_DNA-bind_8"/>
</dbReference>
<reference evidence="3 4" key="1">
    <citation type="submission" date="2024-07" db="EMBL/GenBank/DDBJ databases">
        <title>Section-level genome sequencing and comparative genomics of Aspergillus sections Usti and Cavernicolus.</title>
        <authorList>
            <consortium name="Lawrence Berkeley National Laboratory"/>
            <person name="Nybo J.L."/>
            <person name="Vesth T.C."/>
            <person name="Theobald S."/>
            <person name="Frisvad J.C."/>
            <person name="Larsen T.O."/>
            <person name="Kjaerboelling I."/>
            <person name="Rothschild-Mancinelli K."/>
            <person name="Lyhne E.K."/>
            <person name="Kogle M.E."/>
            <person name="Barry K."/>
            <person name="Clum A."/>
            <person name="Na H."/>
            <person name="Ledsgaard L."/>
            <person name="Lin J."/>
            <person name="Lipzen A."/>
            <person name="Kuo A."/>
            <person name="Riley R."/>
            <person name="Mondo S."/>
            <person name="Labutti K."/>
            <person name="Haridas S."/>
            <person name="Pangalinan J."/>
            <person name="Salamov A.A."/>
            <person name="Simmons B.A."/>
            <person name="Magnuson J.K."/>
            <person name="Chen J."/>
            <person name="Drula E."/>
            <person name="Henrissat B."/>
            <person name="Wiebenga A."/>
            <person name="Lubbers R.J."/>
            <person name="Gomes A.C."/>
            <person name="Makela M.R."/>
            <person name="Stajich J."/>
            <person name="Grigoriev I.V."/>
            <person name="Mortensen U.H."/>
            <person name="De Vries R.P."/>
            <person name="Baker S.E."/>
            <person name="Andersen M.R."/>
        </authorList>
    </citation>
    <scope>NUCLEOTIDE SEQUENCE [LARGE SCALE GENOMIC DNA]</scope>
    <source>
        <strain evidence="3 4">CBS 588.65</strain>
    </source>
</reference>
<dbReference type="Proteomes" id="UP001610334">
    <property type="component" value="Unassembled WGS sequence"/>
</dbReference>
<organism evidence="3 4">
    <name type="scientific">Aspergillus granulosus</name>
    <dbReference type="NCBI Taxonomy" id="176169"/>
    <lineage>
        <taxon>Eukaryota</taxon>
        <taxon>Fungi</taxon>
        <taxon>Dikarya</taxon>
        <taxon>Ascomycota</taxon>
        <taxon>Pezizomycotina</taxon>
        <taxon>Eurotiomycetes</taxon>
        <taxon>Eurotiomycetidae</taxon>
        <taxon>Eurotiales</taxon>
        <taxon>Aspergillaceae</taxon>
        <taxon>Aspergillus</taxon>
        <taxon>Aspergillus subgen. Nidulantes</taxon>
    </lineage>
</organism>
<evidence type="ECO:0000256" key="1">
    <source>
        <dbReference type="SAM" id="MobiDB-lite"/>
    </source>
</evidence>
<sequence length="236" mass="26409">MSAAKGSTLTPPVLRRSKAMPTDSPTAKFLYTILKQLDLKGIDWNLVASQLEISNGHAARMRYHRFKNQMEGTTSTPRKRAANGTTKYTARGTSKAACFSKEISPQPMQVIKIERDATPILRESKPYTKTETEVYPQQIPNLADIPQFASSQDMLPAASLYRSAFPAPFPYRQTNMVPEMRMYSGPSMPKHPPVPIGMRYGQGRCSPVAWIPVKAEEEDDIFGKQDVKVETMQEPV</sequence>
<feature type="compositionally biased region" description="Polar residues" evidence="1">
    <location>
        <begin position="1"/>
        <end position="10"/>
    </location>
</feature>
<dbReference type="EMBL" id="JBFXLT010000051">
    <property type="protein sequence ID" value="KAL2812114.1"/>
    <property type="molecule type" value="Genomic_DNA"/>
</dbReference>
<evidence type="ECO:0000259" key="2">
    <source>
        <dbReference type="Pfam" id="PF22980"/>
    </source>
</evidence>
<gene>
    <name evidence="3" type="ORF">BJX63DRAFT_432925</name>
</gene>
<proteinExistence type="predicted"/>
<comment type="caution">
    <text evidence="3">The sequence shown here is derived from an EMBL/GenBank/DDBJ whole genome shotgun (WGS) entry which is preliminary data.</text>
</comment>
<protein>
    <recommendedName>
        <fullName evidence="2">Myb-like DNA-binding domain-containing protein</fullName>
    </recommendedName>
</protein>
<name>A0ABR4HA41_9EURO</name>
<evidence type="ECO:0000313" key="4">
    <source>
        <dbReference type="Proteomes" id="UP001610334"/>
    </source>
</evidence>
<evidence type="ECO:0000313" key="3">
    <source>
        <dbReference type="EMBL" id="KAL2812114.1"/>
    </source>
</evidence>
<keyword evidence="4" id="KW-1185">Reference proteome</keyword>
<feature type="domain" description="Myb-like DNA-binding" evidence="2">
    <location>
        <begin position="24"/>
        <end position="71"/>
    </location>
</feature>
<feature type="region of interest" description="Disordered" evidence="1">
    <location>
        <begin position="1"/>
        <end position="21"/>
    </location>
</feature>
<dbReference type="Pfam" id="PF22980">
    <property type="entry name" value="Myb_DNA-bind_8"/>
    <property type="match status" value="1"/>
</dbReference>
<accession>A0ABR4HA41</accession>